<evidence type="ECO:0000313" key="1">
    <source>
        <dbReference type="EMBL" id="EFN84500.1"/>
    </source>
</evidence>
<protein>
    <submittedName>
        <fullName evidence="1">Uncharacterized protein</fullName>
    </submittedName>
</protein>
<dbReference type="Proteomes" id="UP000008237">
    <property type="component" value="Unassembled WGS sequence"/>
</dbReference>
<accession>E2BII0</accession>
<dbReference type="EMBL" id="GL448511">
    <property type="protein sequence ID" value="EFN84500.1"/>
    <property type="molecule type" value="Genomic_DNA"/>
</dbReference>
<evidence type="ECO:0000313" key="2">
    <source>
        <dbReference type="Proteomes" id="UP000008237"/>
    </source>
</evidence>
<reference evidence="1 2" key="1">
    <citation type="journal article" date="2010" name="Science">
        <title>Genomic comparison of the ants Camponotus floridanus and Harpegnathos saltator.</title>
        <authorList>
            <person name="Bonasio R."/>
            <person name="Zhang G."/>
            <person name="Ye C."/>
            <person name="Mutti N.S."/>
            <person name="Fang X."/>
            <person name="Qin N."/>
            <person name="Donahue G."/>
            <person name="Yang P."/>
            <person name="Li Q."/>
            <person name="Li C."/>
            <person name="Zhang P."/>
            <person name="Huang Z."/>
            <person name="Berger S.L."/>
            <person name="Reinberg D."/>
            <person name="Wang J."/>
            <person name="Liebig J."/>
        </authorList>
    </citation>
    <scope>NUCLEOTIDE SEQUENCE [LARGE SCALE GENOMIC DNA]</scope>
    <source>
        <strain evidence="1 2">R22 G/1</strain>
    </source>
</reference>
<dbReference type="AlphaFoldDB" id="E2BII0"/>
<feature type="non-terminal residue" evidence="1">
    <location>
        <position position="46"/>
    </location>
</feature>
<feature type="non-terminal residue" evidence="1">
    <location>
        <position position="1"/>
    </location>
</feature>
<gene>
    <name evidence="1" type="ORF">EAI_06742</name>
</gene>
<proteinExistence type="predicted"/>
<name>E2BII0_HARSA</name>
<dbReference type="InParanoid" id="E2BII0"/>
<keyword evidence="2" id="KW-1185">Reference proteome</keyword>
<organism evidence="2">
    <name type="scientific">Harpegnathos saltator</name>
    <name type="common">Jerdon's jumping ant</name>
    <dbReference type="NCBI Taxonomy" id="610380"/>
    <lineage>
        <taxon>Eukaryota</taxon>
        <taxon>Metazoa</taxon>
        <taxon>Ecdysozoa</taxon>
        <taxon>Arthropoda</taxon>
        <taxon>Hexapoda</taxon>
        <taxon>Insecta</taxon>
        <taxon>Pterygota</taxon>
        <taxon>Neoptera</taxon>
        <taxon>Endopterygota</taxon>
        <taxon>Hymenoptera</taxon>
        <taxon>Apocrita</taxon>
        <taxon>Aculeata</taxon>
        <taxon>Formicoidea</taxon>
        <taxon>Formicidae</taxon>
        <taxon>Ponerinae</taxon>
        <taxon>Ponerini</taxon>
        <taxon>Harpegnathos</taxon>
    </lineage>
</organism>
<sequence length="46" mass="5260">GLGNLVKINGIMAADVHILNENLDKSLLKIDWKNDFIFQRTNDPKH</sequence>